<comment type="similarity">
    <text evidence="2">Belongs to the TM2 family.</text>
</comment>
<feature type="domain" description="TM2" evidence="9">
    <location>
        <begin position="149"/>
        <end position="197"/>
    </location>
</feature>
<evidence type="ECO:0000256" key="3">
    <source>
        <dbReference type="ARBA" id="ARBA00022692"/>
    </source>
</evidence>
<dbReference type="InterPro" id="IPR007829">
    <property type="entry name" value="TM2"/>
</dbReference>
<dbReference type="EMBL" id="JBJQND010000010">
    <property type="protein sequence ID" value="KAL3864486.1"/>
    <property type="molecule type" value="Genomic_DNA"/>
</dbReference>
<evidence type="ECO:0000256" key="6">
    <source>
        <dbReference type="ARBA" id="ARBA00023136"/>
    </source>
</evidence>
<name>A0ABD3VSA6_SINWO</name>
<keyword evidence="5 8" id="KW-1133">Transmembrane helix</keyword>
<evidence type="ECO:0000259" key="9">
    <source>
        <dbReference type="Pfam" id="PF05154"/>
    </source>
</evidence>
<evidence type="ECO:0000256" key="1">
    <source>
        <dbReference type="ARBA" id="ARBA00004141"/>
    </source>
</evidence>
<keyword evidence="3 8" id="KW-0812">Transmembrane</keyword>
<evidence type="ECO:0000313" key="11">
    <source>
        <dbReference type="Proteomes" id="UP001634394"/>
    </source>
</evidence>
<dbReference type="AlphaFoldDB" id="A0ABD3VSA6"/>
<evidence type="ECO:0000256" key="7">
    <source>
        <dbReference type="ARBA" id="ARBA00023180"/>
    </source>
</evidence>
<dbReference type="GO" id="GO:0016020">
    <property type="term" value="C:membrane"/>
    <property type="evidence" value="ECO:0007669"/>
    <property type="project" value="UniProtKB-SubCell"/>
</dbReference>
<keyword evidence="6 8" id="KW-0472">Membrane</keyword>
<dbReference type="Pfam" id="PF05154">
    <property type="entry name" value="TM2"/>
    <property type="match status" value="1"/>
</dbReference>
<evidence type="ECO:0000313" key="10">
    <source>
        <dbReference type="EMBL" id="KAL3864486.1"/>
    </source>
</evidence>
<reference evidence="10 11" key="1">
    <citation type="submission" date="2024-11" db="EMBL/GenBank/DDBJ databases">
        <title>Chromosome-level genome assembly of the freshwater bivalve Anodonta woodiana.</title>
        <authorList>
            <person name="Chen X."/>
        </authorList>
    </citation>
    <scope>NUCLEOTIDE SEQUENCE [LARGE SCALE GENOMIC DNA]</scope>
    <source>
        <strain evidence="10">MN2024</strain>
        <tissue evidence="10">Gills</tissue>
    </source>
</reference>
<protein>
    <recommendedName>
        <fullName evidence="9">TM2 domain-containing protein</fullName>
    </recommendedName>
</protein>
<evidence type="ECO:0000256" key="4">
    <source>
        <dbReference type="ARBA" id="ARBA00022729"/>
    </source>
</evidence>
<proteinExistence type="inferred from homology"/>
<feature type="transmembrane region" description="Helical" evidence="8">
    <location>
        <begin position="182"/>
        <end position="204"/>
    </location>
</feature>
<keyword evidence="7" id="KW-0325">Glycoprotein</keyword>
<evidence type="ECO:0000256" key="5">
    <source>
        <dbReference type="ARBA" id="ARBA00022989"/>
    </source>
</evidence>
<dbReference type="PANTHER" id="PTHR21016:SF4">
    <property type="entry name" value="TM2 DOMAIN-CONTAINING PROTEIN 2"/>
    <property type="match status" value="1"/>
</dbReference>
<keyword evidence="11" id="KW-1185">Reference proteome</keyword>
<dbReference type="InterPro" id="IPR050932">
    <property type="entry name" value="TM2D1-3-like"/>
</dbReference>
<dbReference type="Proteomes" id="UP001634394">
    <property type="component" value="Unassembled WGS sequence"/>
</dbReference>
<organism evidence="10 11">
    <name type="scientific">Sinanodonta woodiana</name>
    <name type="common">Chinese pond mussel</name>
    <name type="synonym">Anodonta woodiana</name>
    <dbReference type="NCBI Taxonomy" id="1069815"/>
    <lineage>
        <taxon>Eukaryota</taxon>
        <taxon>Metazoa</taxon>
        <taxon>Spiralia</taxon>
        <taxon>Lophotrochozoa</taxon>
        <taxon>Mollusca</taxon>
        <taxon>Bivalvia</taxon>
        <taxon>Autobranchia</taxon>
        <taxon>Heteroconchia</taxon>
        <taxon>Palaeoheterodonta</taxon>
        <taxon>Unionida</taxon>
        <taxon>Unionoidea</taxon>
        <taxon>Unionidae</taxon>
        <taxon>Unioninae</taxon>
        <taxon>Sinanodonta</taxon>
    </lineage>
</organism>
<sequence>MSRSKYACICQTYTLVSVYTKKTKEVSDSMNLRIIYFVFLGFCILCLVKQCLQEDECSGKNNCLKYKPHAPLVRCDYLQIEFLQCDEPEDLKGNESLRSEQGHGCTKWGGERYEDVQMTSVKCTVLEGIDCYGNKTFFRGRVPCIKYTRHYFVTTLIYSVLLGFLGMDRFCLGHTGTAVGKLLTLGGVGIWWIVDIILLVRGVLIPEDGSNWIPYY</sequence>
<feature type="transmembrane region" description="Helical" evidence="8">
    <location>
        <begin position="151"/>
        <end position="170"/>
    </location>
</feature>
<evidence type="ECO:0000256" key="8">
    <source>
        <dbReference type="SAM" id="Phobius"/>
    </source>
</evidence>
<accession>A0ABD3VSA6</accession>
<comment type="subcellular location">
    <subcellularLocation>
        <location evidence="1">Membrane</location>
        <topology evidence="1">Multi-pass membrane protein</topology>
    </subcellularLocation>
</comment>
<gene>
    <name evidence="10" type="ORF">ACJMK2_006165</name>
</gene>
<evidence type="ECO:0000256" key="2">
    <source>
        <dbReference type="ARBA" id="ARBA00008284"/>
    </source>
</evidence>
<comment type="caution">
    <text evidence="10">The sequence shown here is derived from an EMBL/GenBank/DDBJ whole genome shotgun (WGS) entry which is preliminary data.</text>
</comment>
<dbReference type="PANTHER" id="PTHR21016">
    <property type="entry name" value="BETA-AMYLOID BINDING PROTEIN-RELATED"/>
    <property type="match status" value="1"/>
</dbReference>
<keyword evidence="4" id="KW-0732">Signal</keyword>